<dbReference type="CDD" id="cd19166">
    <property type="entry name" value="HemeO-bac"/>
    <property type="match status" value="1"/>
</dbReference>
<keyword evidence="2" id="KW-1185">Reference proteome</keyword>
<name>A0A3S0JFG4_9BACT</name>
<dbReference type="InterPro" id="IPR016053">
    <property type="entry name" value="Haem_Oase-like"/>
</dbReference>
<sequence>MPTALDKPAILQQLRHGTAAAHAALEQGAFNRALSAGTVSAADTEHMLSKLYGFLVPYETELRRRADEFGPEWEIGQRQRAQLIRQDMPHAAQLPLCPAMPPLRTRAQLLGAMYVLEGSTLGGQLITRQLAQAGIGLRTYFSGYGELTGPRWKAFCQLLGAEAADADAAEIVASAVLTFERLHAWIEQP</sequence>
<dbReference type="InterPro" id="IPR016084">
    <property type="entry name" value="Haem_Oase-like_multi-hlx"/>
</dbReference>
<gene>
    <name evidence="1" type="ORF">EJV47_18455</name>
</gene>
<dbReference type="SUPFAM" id="SSF48613">
    <property type="entry name" value="Heme oxygenase-like"/>
    <property type="match status" value="1"/>
</dbReference>
<evidence type="ECO:0000313" key="2">
    <source>
        <dbReference type="Proteomes" id="UP000282184"/>
    </source>
</evidence>
<accession>A0A3S0JFG4</accession>
<dbReference type="GO" id="GO:0006788">
    <property type="term" value="P:heme oxidation"/>
    <property type="evidence" value="ECO:0007669"/>
    <property type="project" value="InterPro"/>
</dbReference>
<dbReference type="GO" id="GO:0004392">
    <property type="term" value="F:heme oxygenase (decyclizing) activity"/>
    <property type="evidence" value="ECO:0007669"/>
    <property type="project" value="InterPro"/>
</dbReference>
<reference evidence="1 2" key="1">
    <citation type="submission" date="2018-12" db="EMBL/GenBank/DDBJ databases">
        <title>Hymenobacter gummosus sp. nov., isolated from a spring.</title>
        <authorList>
            <person name="Nie L."/>
        </authorList>
    </citation>
    <scope>NUCLEOTIDE SEQUENCE [LARGE SCALE GENOMIC DNA]</scope>
    <source>
        <strain evidence="1 2">KCTC 52166</strain>
    </source>
</reference>
<dbReference type="Pfam" id="PF01126">
    <property type="entry name" value="Heme_oxygenase"/>
    <property type="match status" value="1"/>
</dbReference>
<proteinExistence type="predicted"/>
<dbReference type="RefSeq" id="WP_126694656.1">
    <property type="nucleotide sequence ID" value="NZ_RXOF01000011.1"/>
</dbReference>
<dbReference type="Proteomes" id="UP000282184">
    <property type="component" value="Unassembled WGS sequence"/>
</dbReference>
<evidence type="ECO:0000313" key="1">
    <source>
        <dbReference type="EMBL" id="RTQ47899.1"/>
    </source>
</evidence>
<dbReference type="EMBL" id="RXOF01000011">
    <property type="protein sequence ID" value="RTQ47899.1"/>
    <property type="molecule type" value="Genomic_DNA"/>
</dbReference>
<evidence type="ECO:0008006" key="3">
    <source>
        <dbReference type="Google" id="ProtNLM"/>
    </source>
</evidence>
<dbReference type="AlphaFoldDB" id="A0A3S0JFG4"/>
<dbReference type="Gene3D" id="1.20.910.10">
    <property type="entry name" value="Heme oxygenase-like"/>
    <property type="match status" value="1"/>
</dbReference>
<protein>
    <recommendedName>
        <fullName evidence="3">Biliverdin-producing heme oxygenase</fullName>
    </recommendedName>
</protein>
<dbReference type="OrthoDB" id="114943at2"/>
<organism evidence="1 2">
    <name type="scientific">Hymenobacter gummosus</name>
    <dbReference type="NCBI Taxonomy" id="1776032"/>
    <lineage>
        <taxon>Bacteria</taxon>
        <taxon>Pseudomonadati</taxon>
        <taxon>Bacteroidota</taxon>
        <taxon>Cytophagia</taxon>
        <taxon>Cytophagales</taxon>
        <taxon>Hymenobacteraceae</taxon>
        <taxon>Hymenobacter</taxon>
    </lineage>
</organism>
<comment type="caution">
    <text evidence="1">The sequence shown here is derived from an EMBL/GenBank/DDBJ whole genome shotgun (WGS) entry which is preliminary data.</text>
</comment>